<keyword evidence="3" id="KW-1185">Reference proteome</keyword>
<comment type="caution">
    <text evidence="2">The sequence shown here is derived from an EMBL/GenBank/DDBJ whole genome shotgun (WGS) entry which is preliminary data.</text>
</comment>
<gene>
    <name evidence="2" type="ORF">NP493_1855g00039</name>
</gene>
<dbReference type="AlphaFoldDB" id="A0AAD9N765"/>
<accession>A0AAD9N765</accession>
<sequence length="302" mass="33237">MKVLMCVALVCLVTWRGSDASGAGRSLPMAAENYVIELFSGVNPLIEWDPSNFLIDLAGRFANCKWVGKRGFVKVDRNTPEGGSIVAIVDYTSGSNADAPSVSEYVKRVFKKWMQNSAYVAQIRKSDMFGCGVRPACSGRVSVSCLFTPGGGVKAISTVNPIAEPPTTTSYIREPSWEQRALAFTREQYDLAEAMTHTPWDRSHFLENLSGYETDCAMIGQREWYFTQARDIAGKVGIDFSGLFGYARNRGSTTNALKEIFESFKELPTAKEVGCSVIPDCKQKRGDISAMYVVVGCIYAEK</sequence>
<evidence type="ECO:0000313" key="3">
    <source>
        <dbReference type="Proteomes" id="UP001209878"/>
    </source>
</evidence>
<feature type="chain" id="PRO_5041967966" description="SCP domain-containing protein" evidence="1">
    <location>
        <begin position="21"/>
        <end position="302"/>
    </location>
</feature>
<feature type="signal peptide" evidence="1">
    <location>
        <begin position="1"/>
        <end position="20"/>
    </location>
</feature>
<dbReference type="EMBL" id="JAODUO010001872">
    <property type="protein sequence ID" value="KAK2157511.1"/>
    <property type="molecule type" value="Genomic_DNA"/>
</dbReference>
<keyword evidence="1" id="KW-0732">Signal</keyword>
<evidence type="ECO:0000256" key="1">
    <source>
        <dbReference type="SAM" id="SignalP"/>
    </source>
</evidence>
<evidence type="ECO:0008006" key="4">
    <source>
        <dbReference type="Google" id="ProtNLM"/>
    </source>
</evidence>
<dbReference type="Proteomes" id="UP001209878">
    <property type="component" value="Unassembled WGS sequence"/>
</dbReference>
<name>A0AAD9N765_RIDPI</name>
<organism evidence="2 3">
    <name type="scientific">Ridgeia piscesae</name>
    <name type="common">Tubeworm</name>
    <dbReference type="NCBI Taxonomy" id="27915"/>
    <lineage>
        <taxon>Eukaryota</taxon>
        <taxon>Metazoa</taxon>
        <taxon>Spiralia</taxon>
        <taxon>Lophotrochozoa</taxon>
        <taxon>Annelida</taxon>
        <taxon>Polychaeta</taxon>
        <taxon>Sedentaria</taxon>
        <taxon>Canalipalpata</taxon>
        <taxon>Sabellida</taxon>
        <taxon>Siboglinidae</taxon>
        <taxon>Ridgeia</taxon>
    </lineage>
</organism>
<evidence type="ECO:0000313" key="2">
    <source>
        <dbReference type="EMBL" id="KAK2157511.1"/>
    </source>
</evidence>
<proteinExistence type="predicted"/>
<protein>
    <recommendedName>
        <fullName evidence="4">SCP domain-containing protein</fullName>
    </recommendedName>
</protein>
<reference evidence="2" key="1">
    <citation type="journal article" date="2023" name="Mol. Biol. Evol.">
        <title>Third-Generation Sequencing Reveals the Adaptive Role of the Epigenome in Three Deep-Sea Polychaetes.</title>
        <authorList>
            <person name="Perez M."/>
            <person name="Aroh O."/>
            <person name="Sun Y."/>
            <person name="Lan Y."/>
            <person name="Juniper S.K."/>
            <person name="Young C.R."/>
            <person name="Angers B."/>
            <person name="Qian P.Y."/>
        </authorList>
    </citation>
    <scope>NUCLEOTIDE SEQUENCE</scope>
    <source>
        <strain evidence="2">R07B-5</strain>
    </source>
</reference>